<dbReference type="Proteomes" id="UP000031668">
    <property type="component" value="Unassembled WGS sequence"/>
</dbReference>
<gene>
    <name evidence="1" type="ORF">RF11_01767</name>
</gene>
<proteinExistence type="predicted"/>
<evidence type="ECO:0000313" key="2">
    <source>
        <dbReference type="Proteomes" id="UP000031668"/>
    </source>
</evidence>
<reference evidence="1 2" key="1">
    <citation type="journal article" date="2014" name="Genome Biol. Evol.">
        <title>The genome of the myxosporean Thelohanellus kitauei shows adaptations to nutrient acquisition within its fish host.</title>
        <authorList>
            <person name="Yang Y."/>
            <person name="Xiong J."/>
            <person name="Zhou Z."/>
            <person name="Huo F."/>
            <person name="Miao W."/>
            <person name="Ran C."/>
            <person name="Liu Y."/>
            <person name="Zhang J."/>
            <person name="Feng J."/>
            <person name="Wang M."/>
            <person name="Wang M."/>
            <person name="Wang L."/>
            <person name="Yao B."/>
        </authorList>
    </citation>
    <scope>NUCLEOTIDE SEQUENCE [LARGE SCALE GENOMIC DNA]</scope>
    <source>
        <strain evidence="1">Wuqing</strain>
    </source>
</reference>
<comment type="caution">
    <text evidence="1">The sequence shown here is derived from an EMBL/GenBank/DDBJ whole genome shotgun (WGS) entry which is preliminary data.</text>
</comment>
<keyword evidence="2" id="KW-1185">Reference proteome</keyword>
<protein>
    <submittedName>
        <fullName evidence="1">Uncharacterized protein</fullName>
    </submittedName>
</protein>
<dbReference type="EMBL" id="JWZT01003119">
    <property type="protein sequence ID" value="KII67721.1"/>
    <property type="molecule type" value="Genomic_DNA"/>
</dbReference>
<evidence type="ECO:0000313" key="1">
    <source>
        <dbReference type="EMBL" id="KII67721.1"/>
    </source>
</evidence>
<sequence length="106" mass="12633">MNETLALFFWHVSTKTPRWEISAILNLKVKAECLDEFTKGFMIPFMEFDRKIPVIAVWKNENFIEPYLFIVDENVSSSSNRDLVETDDTFRNMINFWMCSWDINPI</sequence>
<organism evidence="1 2">
    <name type="scientific">Thelohanellus kitauei</name>
    <name type="common">Myxosporean</name>
    <dbReference type="NCBI Taxonomy" id="669202"/>
    <lineage>
        <taxon>Eukaryota</taxon>
        <taxon>Metazoa</taxon>
        <taxon>Cnidaria</taxon>
        <taxon>Myxozoa</taxon>
        <taxon>Myxosporea</taxon>
        <taxon>Bivalvulida</taxon>
        <taxon>Platysporina</taxon>
        <taxon>Myxobolidae</taxon>
        <taxon>Thelohanellus</taxon>
    </lineage>
</organism>
<name>A0A0C2MKI8_THEKT</name>
<accession>A0A0C2MKI8</accession>
<dbReference type="AlphaFoldDB" id="A0A0C2MKI8"/>